<proteinExistence type="predicted"/>
<name>A0ABU4KYP7_9ACTN</name>
<sequence>MGGHLTPELARPLLKIAREIVEPLRHGAYTAALTPGHRDDDVAVLLRYLGRDPGWSAS</sequence>
<comment type="caution">
    <text evidence="1">The sequence shown here is derived from an EMBL/GenBank/DDBJ whole genome shotgun (WGS) entry which is preliminary data.</text>
</comment>
<reference evidence="1 2" key="1">
    <citation type="journal article" date="2023" name="Microb. Genom.">
        <title>Mesoterricola silvestris gen. nov., sp. nov., Mesoterricola sediminis sp. nov., Geothrix oryzae sp. nov., Geothrix edaphica sp. nov., Geothrix rubra sp. nov., and Geothrix limicola sp. nov., six novel members of Acidobacteriota isolated from soils.</title>
        <authorList>
            <person name="Weisberg A.J."/>
            <person name="Pearce E."/>
            <person name="Kramer C.G."/>
            <person name="Chang J.H."/>
            <person name="Clarke C.R."/>
        </authorList>
    </citation>
    <scope>NUCLEOTIDE SEQUENCE [LARGE SCALE GENOMIC DNA]</scope>
    <source>
        <strain evidence="1 2">NRRL_B-2795</strain>
    </source>
</reference>
<evidence type="ECO:0000313" key="1">
    <source>
        <dbReference type="EMBL" id="MDX2908572.1"/>
    </source>
</evidence>
<evidence type="ECO:0000313" key="2">
    <source>
        <dbReference type="Proteomes" id="UP001271723"/>
    </source>
</evidence>
<gene>
    <name evidence="1" type="ORF">PV517_07610</name>
</gene>
<organism evidence="1 2">
    <name type="scientific">Streptomyces griseiscabiei</name>
    <dbReference type="NCBI Taxonomy" id="2993540"/>
    <lineage>
        <taxon>Bacteria</taxon>
        <taxon>Bacillati</taxon>
        <taxon>Actinomycetota</taxon>
        <taxon>Actinomycetes</taxon>
        <taxon>Kitasatosporales</taxon>
        <taxon>Streptomycetaceae</taxon>
        <taxon>Streptomyces</taxon>
    </lineage>
</organism>
<keyword evidence="2" id="KW-1185">Reference proteome</keyword>
<dbReference type="EMBL" id="JARAVY010000002">
    <property type="protein sequence ID" value="MDX2908572.1"/>
    <property type="molecule type" value="Genomic_DNA"/>
</dbReference>
<protein>
    <submittedName>
        <fullName evidence="1">Uncharacterized protein</fullName>
    </submittedName>
</protein>
<accession>A0ABU4KYP7</accession>
<dbReference type="Proteomes" id="UP001271723">
    <property type="component" value="Unassembled WGS sequence"/>
</dbReference>
<dbReference type="RefSeq" id="WP_256964479.1">
    <property type="nucleotide sequence ID" value="NZ_JAGJBZ010000002.1"/>
</dbReference>